<name>A0A1X7ALY1_9GAMM</name>
<keyword evidence="2" id="KW-1185">Reference proteome</keyword>
<accession>A0A1X7ALY1</accession>
<reference evidence="1 2" key="1">
    <citation type="submission" date="2017-03" db="EMBL/GenBank/DDBJ databases">
        <authorList>
            <person name="Afonso C.L."/>
            <person name="Miller P.J."/>
            <person name="Scott M.A."/>
            <person name="Spackman E."/>
            <person name="Goraichik I."/>
            <person name="Dimitrov K.M."/>
            <person name="Suarez D.L."/>
            <person name="Swayne D.E."/>
        </authorList>
    </citation>
    <scope>NUCLEOTIDE SEQUENCE [LARGE SCALE GENOMIC DNA]</scope>
    <source>
        <strain evidence="1">SB41UT1</strain>
    </source>
</reference>
<gene>
    <name evidence="1" type="ORF">EHSB41UT_03050</name>
</gene>
<dbReference type="EMBL" id="FWPT01000007">
    <property type="protein sequence ID" value="SMA49100.1"/>
    <property type="molecule type" value="Genomic_DNA"/>
</dbReference>
<proteinExistence type="predicted"/>
<dbReference type="Proteomes" id="UP000196573">
    <property type="component" value="Unassembled WGS sequence"/>
</dbReference>
<organism evidence="1 2">
    <name type="scientific">Parendozoicomonas haliclonae</name>
    <dbReference type="NCBI Taxonomy" id="1960125"/>
    <lineage>
        <taxon>Bacteria</taxon>
        <taxon>Pseudomonadati</taxon>
        <taxon>Pseudomonadota</taxon>
        <taxon>Gammaproteobacteria</taxon>
        <taxon>Oceanospirillales</taxon>
        <taxon>Endozoicomonadaceae</taxon>
        <taxon>Parendozoicomonas</taxon>
    </lineage>
</organism>
<sequence>MIEHLALKSCERKIDALMQEHQYWAEQGHKAEQQLKSSVTALFLSPGGLAGLTAAGGLTELLREKMDVSWWVLLKRFL</sequence>
<evidence type="ECO:0000313" key="1">
    <source>
        <dbReference type="EMBL" id="SMA49100.1"/>
    </source>
</evidence>
<protein>
    <submittedName>
        <fullName evidence="1">Uncharacterized protein</fullName>
    </submittedName>
</protein>
<evidence type="ECO:0000313" key="2">
    <source>
        <dbReference type="Proteomes" id="UP000196573"/>
    </source>
</evidence>
<dbReference type="RefSeq" id="WP_087111387.1">
    <property type="nucleotide sequence ID" value="NZ_CBCSCN010000007.1"/>
</dbReference>
<dbReference type="AlphaFoldDB" id="A0A1X7ALY1"/>